<dbReference type="PANTHER" id="PTHR30532">
    <property type="entry name" value="IRON III DICITRATE-BINDING PERIPLASMIC PROTEIN"/>
    <property type="match status" value="1"/>
</dbReference>
<dbReference type="AlphaFoldDB" id="A0A4S8PZC4"/>
<accession>A0A4S8PZC4</accession>
<dbReference type="InterPro" id="IPR051313">
    <property type="entry name" value="Bact_iron-sidero_bind"/>
</dbReference>
<dbReference type="PANTHER" id="PTHR30532:SF24">
    <property type="entry name" value="FERRIC ENTEROBACTIN-BINDING PERIPLASMIC PROTEIN FEPB"/>
    <property type="match status" value="1"/>
</dbReference>
<comment type="similarity">
    <text evidence="2">Belongs to the bacterial solute-binding protein 8 family.</text>
</comment>
<protein>
    <submittedName>
        <fullName evidence="7">ABC transporter substrate-binding protein</fullName>
    </submittedName>
</protein>
<dbReference type="SUPFAM" id="SSF53807">
    <property type="entry name" value="Helical backbone' metal receptor"/>
    <property type="match status" value="1"/>
</dbReference>
<evidence type="ECO:0000256" key="4">
    <source>
        <dbReference type="ARBA" id="ARBA00022729"/>
    </source>
</evidence>
<dbReference type="InterPro" id="IPR006311">
    <property type="entry name" value="TAT_signal"/>
</dbReference>
<evidence type="ECO:0000313" key="7">
    <source>
        <dbReference type="EMBL" id="THV33609.1"/>
    </source>
</evidence>
<evidence type="ECO:0000256" key="3">
    <source>
        <dbReference type="ARBA" id="ARBA00022448"/>
    </source>
</evidence>
<keyword evidence="4 5" id="KW-0732">Signal</keyword>
<reference evidence="8" key="1">
    <citation type="submission" date="2019-04" db="EMBL/GenBank/DDBJ databases">
        <title>Nocardioides xinjiangensis sp. nov.</title>
        <authorList>
            <person name="Liu S."/>
        </authorList>
    </citation>
    <scope>NUCLEOTIDE SEQUENCE [LARGE SCALE GENOMIC DNA]</scope>
    <source>
        <strain evidence="8">18</strain>
    </source>
</reference>
<evidence type="ECO:0000313" key="8">
    <source>
        <dbReference type="Proteomes" id="UP000308760"/>
    </source>
</evidence>
<evidence type="ECO:0000259" key="6">
    <source>
        <dbReference type="PROSITE" id="PS50983"/>
    </source>
</evidence>
<sequence>MSSIPLHLNRRGLLAAGGALASGGLLAACGDGTEDGETADLAWSFTDDRDQTVDLDSQPQSIVAFTGLAAALYDYGVTVDGVFGPTVTADGSPDIQAGRMPVDGLTIIGNAWGEFDIEKFASVAPEILVSHFYAGFPLWFVPEERTEEVEQLAPTIGIEVSNGTLDEVIGRHTEIAVALGADIESQEVVEAQDRYEAAGQALQEAAAQRPLKVMPVNAYPEVFYVGYLPKFTDLSMAAELGVQFVEAEEPNEDGYWEELSWENADKYEADVILLDARAGNLQPEDLTEFPTWNALPAVKAGQVYSWNPEPIYSHLGGAEALEILTEAVTNSEPLS</sequence>
<evidence type="ECO:0000256" key="5">
    <source>
        <dbReference type="SAM" id="SignalP"/>
    </source>
</evidence>
<dbReference type="PROSITE" id="PS51318">
    <property type="entry name" value="TAT"/>
    <property type="match status" value="1"/>
</dbReference>
<evidence type="ECO:0000256" key="2">
    <source>
        <dbReference type="ARBA" id="ARBA00008814"/>
    </source>
</evidence>
<dbReference type="InterPro" id="IPR002491">
    <property type="entry name" value="ABC_transptr_periplasmic_BD"/>
</dbReference>
<feature type="signal peptide" evidence="5">
    <location>
        <begin position="1"/>
        <end position="27"/>
    </location>
</feature>
<reference evidence="7 8" key="2">
    <citation type="submission" date="2019-05" db="EMBL/GenBank/DDBJ databases">
        <title>Glycomyces buryatensis sp. nov.</title>
        <authorList>
            <person name="Nikitina E."/>
        </authorList>
    </citation>
    <scope>NUCLEOTIDE SEQUENCE [LARGE SCALE GENOMIC DNA]</scope>
    <source>
        <strain evidence="7 8">18</strain>
    </source>
</reference>
<dbReference type="Proteomes" id="UP000308760">
    <property type="component" value="Unassembled WGS sequence"/>
</dbReference>
<gene>
    <name evidence="7" type="ORF">FAB82_26100</name>
</gene>
<dbReference type="Pfam" id="PF01497">
    <property type="entry name" value="Peripla_BP_2"/>
    <property type="match status" value="1"/>
</dbReference>
<dbReference type="EMBL" id="STGY01000083">
    <property type="protein sequence ID" value="THV33609.1"/>
    <property type="molecule type" value="Genomic_DNA"/>
</dbReference>
<proteinExistence type="inferred from homology"/>
<feature type="chain" id="PRO_5038711684" evidence="5">
    <location>
        <begin position="28"/>
        <end position="335"/>
    </location>
</feature>
<dbReference type="RefSeq" id="WP_136537490.1">
    <property type="nucleotide sequence ID" value="NZ_STGY01000083.1"/>
</dbReference>
<organism evidence="7 8">
    <name type="scientific">Glycomyces buryatensis</name>
    <dbReference type="NCBI Taxonomy" id="2570927"/>
    <lineage>
        <taxon>Bacteria</taxon>
        <taxon>Bacillati</taxon>
        <taxon>Actinomycetota</taxon>
        <taxon>Actinomycetes</taxon>
        <taxon>Glycomycetales</taxon>
        <taxon>Glycomycetaceae</taxon>
        <taxon>Glycomyces</taxon>
    </lineage>
</organism>
<comment type="subcellular location">
    <subcellularLocation>
        <location evidence="1">Cell envelope</location>
    </subcellularLocation>
</comment>
<feature type="domain" description="Fe/B12 periplasmic-binding" evidence="6">
    <location>
        <begin position="60"/>
        <end position="335"/>
    </location>
</feature>
<dbReference type="OrthoDB" id="7941913at2"/>
<comment type="caution">
    <text evidence="7">The sequence shown here is derived from an EMBL/GenBank/DDBJ whole genome shotgun (WGS) entry which is preliminary data.</text>
</comment>
<dbReference type="GO" id="GO:0030288">
    <property type="term" value="C:outer membrane-bounded periplasmic space"/>
    <property type="evidence" value="ECO:0007669"/>
    <property type="project" value="TreeGrafter"/>
</dbReference>
<dbReference type="GO" id="GO:1901678">
    <property type="term" value="P:iron coordination entity transport"/>
    <property type="evidence" value="ECO:0007669"/>
    <property type="project" value="UniProtKB-ARBA"/>
</dbReference>
<dbReference type="Gene3D" id="3.40.50.1980">
    <property type="entry name" value="Nitrogenase molybdenum iron protein domain"/>
    <property type="match status" value="2"/>
</dbReference>
<keyword evidence="8" id="KW-1185">Reference proteome</keyword>
<evidence type="ECO:0000256" key="1">
    <source>
        <dbReference type="ARBA" id="ARBA00004196"/>
    </source>
</evidence>
<dbReference type="PROSITE" id="PS50983">
    <property type="entry name" value="FE_B12_PBP"/>
    <property type="match status" value="1"/>
</dbReference>
<keyword evidence="3" id="KW-0813">Transport</keyword>
<name>A0A4S8PZC4_9ACTN</name>